<dbReference type="InterPro" id="IPR001138">
    <property type="entry name" value="Zn2Cys6_DnaBD"/>
</dbReference>
<dbReference type="Gene3D" id="4.10.240.10">
    <property type="entry name" value="Zn(2)-C6 fungal-type DNA-binding domain"/>
    <property type="match status" value="1"/>
</dbReference>
<reference evidence="4" key="1">
    <citation type="journal article" date="2020" name="Stud. Mycol.">
        <title>101 Dothideomycetes genomes: a test case for predicting lifestyles and emergence of pathogens.</title>
        <authorList>
            <person name="Haridas S."/>
            <person name="Albert R."/>
            <person name="Binder M."/>
            <person name="Bloem J."/>
            <person name="Labutti K."/>
            <person name="Salamov A."/>
            <person name="Andreopoulos B."/>
            <person name="Baker S."/>
            <person name="Barry K."/>
            <person name="Bills G."/>
            <person name="Bluhm B."/>
            <person name="Cannon C."/>
            <person name="Castanera R."/>
            <person name="Culley D."/>
            <person name="Daum C."/>
            <person name="Ezra D."/>
            <person name="Gonzalez J."/>
            <person name="Henrissat B."/>
            <person name="Kuo A."/>
            <person name="Liang C."/>
            <person name="Lipzen A."/>
            <person name="Lutzoni F."/>
            <person name="Magnuson J."/>
            <person name="Mondo S."/>
            <person name="Nolan M."/>
            <person name="Ohm R."/>
            <person name="Pangilinan J."/>
            <person name="Park H.-J."/>
            <person name="Ramirez L."/>
            <person name="Alfaro M."/>
            <person name="Sun H."/>
            <person name="Tritt A."/>
            <person name="Yoshinaga Y."/>
            <person name="Zwiers L.-H."/>
            <person name="Turgeon B."/>
            <person name="Goodwin S."/>
            <person name="Spatafora J."/>
            <person name="Crous P."/>
            <person name="Grigoriev I."/>
        </authorList>
    </citation>
    <scope>NUCLEOTIDE SEQUENCE</scope>
    <source>
        <strain evidence="4">CBS 101060</strain>
    </source>
</reference>
<name>A0A9P4S5D1_9PEZI</name>
<dbReference type="GO" id="GO:0000981">
    <property type="term" value="F:DNA-binding transcription factor activity, RNA polymerase II-specific"/>
    <property type="evidence" value="ECO:0007669"/>
    <property type="project" value="InterPro"/>
</dbReference>
<dbReference type="SUPFAM" id="SSF57701">
    <property type="entry name" value="Zn2/Cys6 DNA-binding domain"/>
    <property type="match status" value="1"/>
</dbReference>
<dbReference type="PROSITE" id="PS00463">
    <property type="entry name" value="ZN2_CY6_FUNGAL_1"/>
    <property type="match status" value="1"/>
</dbReference>
<dbReference type="GO" id="GO:0008270">
    <property type="term" value="F:zinc ion binding"/>
    <property type="evidence" value="ECO:0007669"/>
    <property type="project" value="InterPro"/>
</dbReference>
<comment type="caution">
    <text evidence="4">The sequence shown here is derived from an EMBL/GenBank/DDBJ whole genome shotgun (WGS) entry which is preliminary data.</text>
</comment>
<keyword evidence="5" id="KW-1185">Reference proteome</keyword>
<dbReference type="Pfam" id="PF00172">
    <property type="entry name" value="Zn_clus"/>
    <property type="match status" value="1"/>
</dbReference>
<dbReference type="EMBL" id="MU006103">
    <property type="protein sequence ID" value="KAF2836507.1"/>
    <property type="molecule type" value="Genomic_DNA"/>
</dbReference>
<accession>A0A9P4S5D1</accession>
<evidence type="ECO:0000313" key="4">
    <source>
        <dbReference type="EMBL" id="KAF2836507.1"/>
    </source>
</evidence>
<dbReference type="Proteomes" id="UP000799429">
    <property type="component" value="Unassembled WGS sequence"/>
</dbReference>
<evidence type="ECO:0000313" key="5">
    <source>
        <dbReference type="Proteomes" id="UP000799429"/>
    </source>
</evidence>
<dbReference type="InterPro" id="IPR052400">
    <property type="entry name" value="Zn2-C6_fungal_TF"/>
</dbReference>
<dbReference type="SMART" id="SM00066">
    <property type="entry name" value="GAL4"/>
    <property type="match status" value="1"/>
</dbReference>
<dbReference type="PANTHER" id="PTHR47657:SF14">
    <property type="entry name" value="ZN(2)-C6 FUNGAL-TYPE DOMAIN-CONTAINING PROTEIN"/>
    <property type="match status" value="1"/>
</dbReference>
<sequence length="428" mass="49570">MFPRRNHLKSRTGCKRCKQRKVKCDEVHPECTNCIRHGVECDYKMGPSYIMYKPNHKCVATHRKDLTTSLTNKSCSSSTRPKSLENEYYPPPERSFNERLFELKLFYQFTSHKYNRIYHMPALFQLFTKTLPTLALQHSFLMDAILATTAQHQCIVIPQDRLHYEASHRYMARSIEQFLETMATGVNPSNAEACVAVTLLIAFHSIVARKLDTSTTQSLPVQWFTLFRGINTVMIEGGSWVRDHPFKPVYPGARAMSSIAPPHEALTPLLADLDRESADPEQIHAYEYAVGYLSEILRTPDRRFFLRFLGDVPPRFVRMFTERDQRALAIGAAYFTSMRLIDRVWWMEGMAERESGLVRAALTKRWRERLLPAVEAVRRKMEEMDRTAVGRFDGDGRPMQDRMCSIPITVEAWRKHVQEEGVVRLGFP</sequence>
<dbReference type="AlphaFoldDB" id="A0A9P4S5D1"/>
<feature type="region of interest" description="Disordered" evidence="2">
    <location>
        <begin position="70"/>
        <end position="90"/>
    </location>
</feature>
<organism evidence="4 5">
    <name type="scientific">Patellaria atrata CBS 101060</name>
    <dbReference type="NCBI Taxonomy" id="1346257"/>
    <lineage>
        <taxon>Eukaryota</taxon>
        <taxon>Fungi</taxon>
        <taxon>Dikarya</taxon>
        <taxon>Ascomycota</taxon>
        <taxon>Pezizomycotina</taxon>
        <taxon>Dothideomycetes</taxon>
        <taxon>Dothideomycetes incertae sedis</taxon>
        <taxon>Patellariales</taxon>
        <taxon>Patellariaceae</taxon>
        <taxon>Patellaria</taxon>
    </lineage>
</organism>
<dbReference type="OrthoDB" id="416217at2759"/>
<evidence type="ECO:0000256" key="1">
    <source>
        <dbReference type="ARBA" id="ARBA00023242"/>
    </source>
</evidence>
<proteinExistence type="predicted"/>
<dbReference type="PROSITE" id="PS50048">
    <property type="entry name" value="ZN2_CY6_FUNGAL_2"/>
    <property type="match status" value="1"/>
</dbReference>
<dbReference type="CDD" id="cd00067">
    <property type="entry name" value="GAL4"/>
    <property type="match status" value="1"/>
</dbReference>
<dbReference type="PANTHER" id="PTHR47657">
    <property type="entry name" value="STEROL REGULATORY ELEMENT-BINDING PROTEIN ECM22"/>
    <property type="match status" value="1"/>
</dbReference>
<keyword evidence="1" id="KW-0539">Nucleus</keyword>
<evidence type="ECO:0000259" key="3">
    <source>
        <dbReference type="PROSITE" id="PS50048"/>
    </source>
</evidence>
<evidence type="ECO:0000256" key="2">
    <source>
        <dbReference type="SAM" id="MobiDB-lite"/>
    </source>
</evidence>
<protein>
    <recommendedName>
        <fullName evidence="3">Zn(2)-C6 fungal-type domain-containing protein</fullName>
    </recommendedName>
</protein>
<dbReference type="InterPro" id="IPR036864">
    <property type="entry name" value="Zn2-C6_fun-type_DNA-bd_sf"/>
</dbReference>
<feature type="compositionally biased region" description="Polar residues" evidence="2">
    <location>
        <begin position="70"/>
        <end position="81"/>
    </location>
</feature>
<gene>
    <name evidence="4" type="ORF">M501DRAFT_939798</name>
</gene>
<feature type="domain" description="Zn(2)-C6 fungal-type" evidence="3">
    <location>
        <begin position="13"/>
        <end position="43"/>
    </location>
</feature>